<gene>
    <name evidence="1" type="ORF">ERS852480_00233</name>
</gene>
<keyword evidence="1" id="KW-0969">Cilium</keyword>
<keyword evidence="1" id="KW-0966">Cell projection</keyword>
<evidence type="ECO:0000313" key="1">
    <source>
        <dbReference type="EMBL" id="CUN96893.1"/>
    </source>
</evidence>
<organism evidence="1 2">
    <name type="scientific">Enterocloster clostridioformis</name>
    <dbReference type="NCBI Taxonomy" id="1531"/>
    <lineage>
        <taxon>Bacteria</taxon>
        <taxon>Bacillati</taxon>
        <taxon>Bacillota</taxon>
        <taxon>Clostridia</taxon>
        <taxon>Lachnospirales</taxon>
        <taxon>Lachnospiraceae</taxon>
        <taxon>Enterocloster</taxon>
    </lineage>
</organism>
<evidence type="ECO:0000313" key="2">
    <source>
        <dbReference type="Proteomes" id="UP000095512"/>
    </source>
</evidence>
<dbReference type="AlphaFoldDB" id="A0A174B8X6"/>
<dbReference type="EMBL" id="CZAB01000001">
    <property type="protein sequence ID" value="CUN96893.1"/>
    <property type="molecule type" value="Genomic_DNA"/>
</dbReference>
<accession>A0A174B8X6</accession>
<dbReference type="InterPro" id="IPR013367">
    <property type="entry name" value="Flagellar_put"/>
</dbReference>
<keyword evidence="1" id="KW-0282">Flagellum</keyword>
<dbReference type="RefSeq" id="WP_081031130.1">
    <property type="nucleotide sequence ID" value="NZ_CARCJL010000020.1"/>
</dbReference>
<name>A0A174B8X6_9FIRM</name>
<sequence>MEIKAVEGLNFSKHAAKRVIERGIATEGQFKNVLEHAVDEARKKGAKDLAVIGSQAVFVVNVPNNVVVTVMSREDMKDRIFTNIDSAVLIPK</sequence>
<dbReference type="Pfam" id="PF12611">
    <property type="entry name" value="Flagellar_put"/>
    <property type="match status" value="1"/>
</dbReference>
<reference evidence="1 2" key="1">
    <citation type="submission" date="2015-09" db="EMBL/GenBank/DDBJ databases">
        <authorList>
            <consortium name="Pathogen Informatics"/>
        </authorList>
    </citation>
    <scope>NUCLEOTIDE SEQUENCE [LARGE SCALE GENOMIC DNA]</scope>
    <source>
        <strain evidence="1 2">2789STDY5834865</strain>
    </source>
</reference>
<dbReference type="Proteomes" id="UP000095512">
    <property type="component" value="Unassembled WGS sequence"/>
</dbReference>
<proteinExistence type="predicted"/>
<dbReference type="NCBIfam" id="TIGR02530">
    <property type="entry name" value="flg_new"/>
    <property type="match status" value="1"/>
</dbReference>
<protein>
    <submittedName>
        <fullName evidence="1">Flagellar operon protein</fullName>
    </submittedName>
</protein>